<dbReference type="PROSITE" id="PS51066">
    <property type="entry name" value="ZF_FPG_2"/>
    <property type="match status" value="1"/>
</dbReference>
<dbReference type="EMBL" id="QRVM01000018">
    <property type="protein sequence ID" value="RGS46884.1"/>
    <property type="molecule type" value="Genomic_DNA"/>
</dbReference>
<dbReference type="Pfam" id="PF01149">
    <property type="entry name" value="Fapy_DNA_glyco"/>
    <property type="match status" value="1"/>
</dbReference>
<dbReference type="GO" id="GO:0003684">
    <property type="term" value="F:damaged DNA binding"/>
    <property type="evidence" value="ECO:0007669"/>
    <property type="project" value="InterPro"/>
</dbReference>
<dbReference type="SUPFAM" id="SSF81624">
    <property type="entry name" value="N-terminal domain of MutM-like DNA repair proteins"/>
    <property type="match status" value="1"/>
</dbReference>
<keyword evidence="13" id="KW-0238">DNA-binding</keyword>
<dbReference type="SUPFAM" id="SSF57716">
    <property type="entry name" value="Glucocorticoid receptor-like (DNA-binding domain)"/>
    <property type="match status" value="1"/>
</dbReference>
<dbReference type="InterPro" id="IPR012319">
    <property type="entry name" value="FPG_cat"/>
</dbReference>
<evidence type="ECO:0000256" key="19">
    <source>
        <dbReference type="ARBA" id="ARBA00044632"/>
    </source>
</evidence>
<keyword evidence="9" id="KW-0227">DNA damage</keyword>
<evidence type="ECO:0000259" key="22">
    <source>
        <dbReference type="PROSITE" id="PS51068"/>
    </source>
</evidence>
<dbReference type="PROSITE" id="PS51068">
    <property type="entry name" value="FPG_CAT"/>
    <property type="match status" value="1"/>
</dbReference>
<dbReference type="Pfam" id="PF06831">
    <property type="entry name" value="H2TH"/>
    <property type="match status" value="1"/>
</dbReference>
<keyword evidence="8" id="KW-0479">Metal-binding</keyword>
<comment type="similarity">
    <text evidence="3">Belongs to the FPG family.</text>
</comment>
<comment type="catalytic activity">
    <reaction evidence="19">
        <text>2'-deoxyribonucleotide-(2'-deoxyribose 5'-phosphate)-2'-deoxyribonucleotide-DNA = a 3'-end 2'-deoxyribonucleotide-(2,3-dehydro-2,3-deoxyribose 5'-phosphate)-DNA + a 5'-end 5'-phospho-2'-deoxyribonucleoside-DNA + H(+)</text>
        <dbReference type="Rhea" id="RHEA:66592"/>
        <dbReference type="Rhea" id="RHEA-COMP:13180"/>
        <dbReference type="Rhea" id="RHEA-COMP:16897"/>
        <dbReference type="Rhea" id="RHEA-COMP:17067"/>
        <dbReference type="ChEBI" id="CHEBI:15378"/>
        <dbReference type="ChEBI" id="CHEBI:136412"/>
        <dbReference type="ChEBI" id="CHEBI:157695"/>
        <dbReference type="ChEBI" id="CHEBI:167181"/>
        <dbReference type="EC" id="4.2.99.18"/>
    </reaction>
</comment>
<evidence type="ECO:0000256" key="20">
    <source>
        <dbReference type="PROSITE-ProRule" id="PRU00391"/>
    </source>
</evidence>
<dbReference type="AlphaFoldDB" id="A0A412J3R7"/>
<evidence type="ECO:0000256" key="14">
    <source>
        <dbReference type="ARBA" id="ARBA00023204"/>
    </source>
</evidence>
<dbReference type="EC" id="4.2.99.18" evidence="6"/>
<evidence type="ECO:0000256" key="12">
    <source>
        <dbReference type="ARBA" id="ARBA00022833"/>
    </source>
</evidence>
<evidence type="ECO:0000256" key="3">
    <source>
        <dbReference type="ARBA" id="ARBA00009409"/>
    </source>
</evidence>
<evidence type="ECO:0000256" key="2">
    <source>
        <dbReference type="ARBA" id="ARBA00001947"/>
    </source>
</evidence>
<dbReference type="Gene3D" id="1.10.8.50">
    <property type="match status" value="1"/>
</dbReference>
<evidence type="ECO:0000256" key="10">
    <source>
        <dbReference type="ARBA" id="ARBA00022771"/>
    </source>
</evidence>
<evidence type="ECO:0000256" key="17">
    <source>
        <dbReference type="ARBA" id="ARBA00023295"/>
    </source>
</evidence>
<feature type="domain" description="Formamidopyrimidine-DNA glycosylase catalytic" evidence="22">
    <location>
        <begin position="2"/>
        <end position="113"/>
    </location>
</feature>
<dbReference type="InterPro" id="IPR020629">
    <property type="entry name" value="FPG_Glyclase"/>
</dbReference>
<dbReference type="InterPro" id="IPR015886">
    <property type="entry name" value="H2TH_FPG"/>
</dbReference>
<dbReference type="SMART" id="SM01232">
    <property type="entry name" value="H2TH"/>
    <property type="match status" value="1"/>
</dbReference>
<dbReference type="GO" id="GO:0008270">
    <property type="term" value="F:zinc ion binding"/>
    <property type="evidence" value="ECO:0007669"/>
    <property type="project" value="UniProtKB-KW"/>
</dbReference>
<dbReference type="Pfam" id="PF06827">
    <property type="entry name" value="zf-FPG_IleRS"/>
    <property type="match status" value="1"/>
</dbReference>
<keyword evidence="17 23" id="KW-0326">Glycosidase</keyword>
<proteinExistence type="inferred from homology"/>
<evidence type="ECO:0000256" key="11">
    <source>
        <dbReference type="ARBA" id="ARBA00022801"/>
    </source>
</evidence>
<evidence type="ECO:0000256" key="4">
    <source>
        <dbReference type="ARBA" id="ARBA00011245"/>
    </source>
</evidence>
<keyword evidence="16" id="KW-0511">Multifunctional enzyme</keyword>
<dbReference type="Proteomes" id="UP000285274">
    <property type="component" value="Unassembled WGS sequence"/>
</dbReference>
<evidence type="ECO:0000256" key="13">
    <source>
        <dbReference type="ARBA" id="ARBA00023125"/>
    </source>
</evidence>
<protein>
    <recommendedName>
        <fullName evidence="7">Formamidopyrimidine-DNA glycosylase</fullName>
        <ecNumber evidence="5">3.2.2.23</ecNumber>
        <ecNumber evidence="6">4.2.99.18</ecNumber>
    </recommendedName>
    <alternativeName>
        <fullName evidence="18">DNA-(apurinic or apyrimidinic site) lyase MutM</fullName>
    </alternativeName>
</protein>
<sequence>MPEAPEVQTVLSTLETQIKNISIEDVLIYYPKIVDNVEVETFKHRLIGQSFRTFNRLGKYLIFGLDDYDLVVHLRMEGKFYLYDKICEDKHIHVVFKLNNGICMSYHDTRKFGRMYLYSKNDDIHSYACFKNVGYDYMDPRVNGIYFYNCIHTLKRNLKSCLLDQSIMAGIGNIYADEICFALGLDPRSRACKLSKKDCDKIVLETRRILQGATHYGGTTIRSYTSSLGVTGRFQLHLKVHGQTQCKVCHYTIKKLTVSQRGTYLCPKCQKRK</sequence>
<comment type="cofactor">
    <cofactor evidence="2">
        <name>Zn(2+)</name>
        <dbReference type="ChEBI" id="CHEBI:29105"/>
    </cofactor>
</comment>
<evidence type="ECO:0000256" key="6">
    <source>
        <dbReference type="ARBA" id="ARBA00012720"/>
    </source>
</evidence>
<dbReference type="GO" id="GO:0140078">
    <property type="term" value="F:class I DNA-(apurinic or apyrimidinic site) endonuclease activity"/>
    <property type="evidence" value="ECO:0007669"/>
    <property type="project" value="UniProtKB-EC"/>
</dbReference>
<comment type="subunit">
    <text evidence="4">Monomer.</text>
</comment>
<keyword evidence="11 23" id="KW-0378">Hydrolase</keyword>
<evidence type="ECO:0000256" key="16">
    <source>
        <dbReference type="ARBA" id="ARBA00023268"/>
    </source>
</evidence>
<feature type="domain" description="FPG-type" evidence="21">
    <location>
        <begin position="239"/>
        <end position="271"/>
    </location>
</feature>
<dbReference type="EC" id="3.2.2.23" evidence="5"/>
<evidence type="ECO:0000313" key="23">
    <source>
        <dbReference type="EMBL" id="RGS46884.1"/>
    </source>
</evidence>
<dbReference type="InterPro" id="IPR010663">
    <property type="entry name" value="Znf_FPG/IleRS"/>
</dbReference>
<evidence type="ECO:0000256" key="7">
    <source>
        <dbReference type="ARBA" id="ARBA00016240"/>
    </source>
</evidence>
<comment type="catalytic activity">
    <reaction evidence="1">
        <text>Hydrolysis of DNA containing ring-opened 7-methylguanine residues, releasing 2,6-diamino-4-hydroxy-5-(N-methyl)formamidopyrimidine.</text>
        <dbReference type="EC" id="3.2.2.23"/>
    </reaction>
</comment>
<evidence type="ECO:0000256" key="15">
    <source>
        <dbReference type="ARBA" id="ARBA00023239"/>
    </source>
</evidence>
<keyword evidence="15" id="KW-0456">Lyase</keyword>
<dbReference type="PANTHER" id="PTHR22993">
    <property type="entry name" value="FORMAMIDOPYRIMIDINE-DNA GLYCOSYLASE"/>
    <property type="match status" value="1"/>
</dbReference>
<dbReference type="NCBIfam" id="TIGR00577">
    <property type="entry name" value="fpg"/>
    <property type="match status" value="1"/>
</dbReference>
<dbReference type="FunFam" id="1.10.8.50:FF:000003">
    <property type="entry name" value="Formamidopyrimidine-DNA glycosylase"/>
    <property type="match status" value="1"/>
</dbReference>
<name>A0A412J3R7_9FIRM</name>
<dbReference type="PROSITE" id="PS01242">
    <property type="entry name" value="ZF_FPG_1"/>
    <property type="match status" value="1"/>
</dbReference>
<dbReference type="NCBIfam" id="NF002211">
    <property type="entry name" value="PRK01103.1"/>
    <property type="match status" value="1"/>
</dbReference>
<dbReference type="InterPro" id="IPR015887">
    <property type="entry name" value="DNA_glyclase_Znf_dom_DNA_BS"/>
</dbReference>
<reference evidence="23 24" key="1">
    <citation type="submission" date="2018-08" db="EMBL/GenBank/DDBJ databases">
        <title>A genome reference for cultivated species of the human gut microbiota.</title>
        <authorList>
            <person name="Zou Y."/>
            <person name="Xue W."/>
            <person name="Luo G."/>
        </authorList>
    </citation>
    <scope>NUCLEOTIDE SEQUENCE [LARGE SCALE GENOMIC DNA]</scope>
    <source>
        <strain evidence="23 24">AF22-10AC</strain>
    </source>
</reference>
<evidence type="ECO:0000256" key="5">
    <source>
        <dbReference type="ARBA" id="ARBA00012024"/>
    </source>
</evidence>
<accession>A0A412J3R7</accession>
<evidence type="ECO:0000256" key="8">
    <source>
        <dbReference type="ARBA" id="ARBA00022723"/>
    </source>
</evidence>
<dbReference type="GO" id="GO:0034039">
    <property type="term" value="F:8-oxo-7,8-dihydroguanine DNA N-glycosylase activity"/>
    <property type="evidence" value="ECO:0007669"/>
    <property type="project" value="TreeGrafter"/>
</dbReference>
<dbReference type="CDD" id="cd08966">
    <property type="entry name" value="EcFpg-like_N"/>
    <property type="match status" value="1"/>
</dbReference>
<dbReference type="InterPro" id="IPR010979">
    <property type="entry name" value="Ribosomal_uS13-like_H2TH"/>
</dbReference>
<dbReference type="GO" id="GO:0003690">
    <property type="term" value="F:double-stranded DNA binding"/>
    <property type="evidence" value="ECO:0007669"/>
    <property type="project" value="UniProtKB-ARBA"/>
</dbReference>
<dbReference type="RefSeq" id="WP_118319899.1">
    <property type="nucleotide sequence ID" value="NZ_QRVM01000018.1"/>
</dbReference>
<keyword evidence="14" id="KW-0234">DNA repair</keyword>
<dbReference type="GO" id="GO:0006284">
    <property type="term" value="P:base-excision repair"/>
    <property type="evidence" value="ECO:0007669"/>
    <property type="project" value="InterPro"/>
</dbReference>
<evidence type="ECO:0000256" key="18">
    <source>
        <dbReference type="ARBA" id="ARBA00030638"/>
    </source>
</evidence>
<evidence type="ECO:0000259" key="21">
    <source>
        <dbReference type="PROSITE" id="PS51066"/>
    </source>
</evidence>
<dbReference type="SMART" id="SM00898">
    <property type="entry name" value="Fapy_DNA_glyco"/>
    <property type="match status" value="1"/>
</dbReference>
<dbReference type="SUPFAM" id="SSF46946">
    <property type="entry name" value="S13-like H2TH domain"/>
    <property type="match status" value="1"/>
</dbReference>
<dbReference type="InterPro" id="IPR035937">
    <property type="entry name" value="FPG_N"/>
</dbReference>
<evidence type="ECO:0000313" key="24">
    <source>
        <dbReference type="Proteomes" id="UP000285274"/>
    </source>
</evidence>
<dbReference type="Gene3D" id="3.20.190.10">
    <property type="entry name" value="MutM-like, N-terminal"/>
    <property type="match status" value="1"/>
</dbReference>
<dbReference type="InterPro" id="IPR000214">
    <property type="entry name" value="Znf_DNA_glyclase/AP_lyase"/>
</dbReference>
<evidence type="ECO:0000256" key="9">
    <source>
        <dbReference type="ARBA" id="ARBA00022763"/>
    </source>
</evidence>
<dbReference type="PANTHER" id="PTHR22993:SF9">
    <property type="entry name" value="FORMAMIDOPYRIMIDINE-DNA GLYCOSYLASE"/>
    <property type="match status" value="1"/>
</dbReference>
<gene>
    <name evidence="23" type="primary">mutM</name>
    <name evidence="23" type="ORF">DWX92_05325</name>
</gene>
<keyword evidence="10 20" id="KW-0863">Zinc-finger</keyword>
<organism evidence="23 24">
    <name type="scientific">Holdemanella biformis</name>
    <dbReference type="NCBI Taxonomy" id="1735"/>
    <lineage>
        <taxon>Bacteria</taxon>
        <taxon>Bacillati</taxon>
        <taxon>Bacillota</taxon>
        <taxon>Erysipelotrichia</taxon>
        <taxon>Erysipelotrichales</taxon>
        <taxon>Erysipelotrichaceae</taxon>
        <taxon>Holdemanella</taxon>
    </lineage>
</organism>
<comment type="caution">
    <text evidence="23">The sequence shown here is derived from an EMBL/GenBank/DDBJ whole genome shotgun (WGS) entry which is preliminary data.</text>
</comment>
<keyword evidence="12" id="KW-0862">Zinc</keyword>
<evidence type="ECO:0000256" key="1">
    <source>
        <dbReference type="ARBA" id="ARBA00001668"/>
    </source>
</evidence>